<gene>
    <name evidence="4" type="ORF">KPH14_002808</name>
</gene>
<dbReference type="AlphaFoldDB" id="A0AAD9RG25"/>
<feature type="chain" id="PRO_5041989269" evidence="3">
    <location>
        <begin position="19"/>
        <end position="137"/>
    </location>
</feature>
<protein>
    <submittedName>
        <fullName evidence="4">Uncharacterized protein</fullName>
    </submittedName>
</protein>
<accession>A0AAD9RG25</accession>
<dbReference type="PROSITE" id="PS00233">
    <property type="entry name" value="CHIT_BIND_RR_1"/>
    <property type="match status" value="1"/>
</dbReference>
<evidence type="ECO:0000256" key="1">
    <source>
        <dbReference type="ARBA" id="ARBA00022460"/>
    </source>
</evidence>
<dbReference type="Proteomes" id="UP001258017">
    <property type="component" value="Unassembled WGS sequence"/>
</dbReference>
<feature type="signal peptide" evidence="3">
    <location>
        <begin position="1"/>
        <end position="18"/>
    </location>
</feature>
<reference evidence="4" key="2">
    <citation type="journal article" date="2023" name="Commun. Biol.">
        <title>Intrasexual cuticular hydrocarbon dimorphism in a wasp sheds light on hydrocarbon biosynthesis genes in Hymenoptera.</title>
        <authorList>
            <person name="Moris V.C."/>
            <person name="Podsiadlowski L."/>
            <person name="Martin S."/>
            <person name="Oeyen J.P."/>
            <person name="Donath A."/>
            <person name="Petersen M."/>
            <person name="Wilbrandt J."/>
            <person name="Misof B."/>
            <person name="Liedtke D."/>
            <person name="Thamm M."/>
            <person name="Scheiner R."/>
            <person name="Schmitt T."/>
            <person name="Niehuis O."/>
        </authorList>
    </citation>
    <scope>NUCLEOTIDE SEQUENCE</scope>
    <source>
        <strain evidence="4">GBR_01_08_01A</strain>
    </source>
</reference>
<dbReference type="PRINTS" id="PR00947">
    <property type="entry name" value="CUTICLE"/>
</dbReference>
<dbReference type="PANTHER" id="PTHR10380">
    <property type="entry name" value="CUTICLE PROTEIN"/>
    <property type="match status" value="1"/>
</dbReference>
<dbReference type="InterPro" id="IPR050468">
    <property type="entry name" value="Cuticle_Struct_Prot"/>
</dbReference>
<dbReference type="PROSITE" id="PS51155">
    <property type="entry name" value="CHIT_BIND_RR_2"/>
    <property type="match status" value="1"/>
</dbReference>
<dbReference type="EMBL" id="JAIFRP010000119">
    <property type="protein sequence ID" value="KAK2579013.1"/>
    <property type="molecule type" value="Genomic_DNA"/>
</dbReference>
<name>A0AAD9RG25_9HYME</name>
<evidence type="ECO:0000313" key="5">
    <source>
        <dbReference type="Proteomes" id="UP001258017"/>
    </source>
</evidence>
<proteinExistence type="predicted"/>
<sequence length="137" mass="14685">MNALQLAVCAILVAVAAGAALKEEEIIPILYQSANGPEPDGSYAYKYETGNGISVSEQGEPRRTALPDSENEYPLYVQGDFSYQAPDGSPIAVSYVADENGYQPVGEHLPTPPPVPTAILRALEYIAAHPPQEEQKN</sequence>
<keyword evidence="3" id="KW-0732">Signal</keyword>
<dbReference type="Pfam" id="PF00379">
    <property type="entry name" value="Chitin_bind_4"/>
    <property type="match status" value="1"/>
</dbReference>
<dbReference type="GO" id="GO:0008010">
    <property type="term" value="F:structural constituent of chitin-based larval cuticle"/>
    <property type="evidence" value="ECO:0007669"/>
    <property type="project" value="TreeGrafter"/>
</dbReference>
<dbReference type="PANTHER" id="PTHR10380:SF173">
    <property type="entry name" value="CUTICULAR PROTEIN 47EF, ISOFORM C-RELATED"/>
    <property type="match status" value="1"/>
</dbReference>
<dbReference type="InterPro" id="IPR031311">
    <property type="entry name" value="CHIT_BIND_RR_consensus"/>
</dbReference>
<reference evidence="4" key="1">
    <citation type="submission" date="2021-08" db="EMBL/GenBank/DDBJ databases">
        <authorList>
            <person name="Misof B."/>
            <person name="Oliver O."/>
            <person name="Podsiadlowski L."/>
            <person name="Donath A."/>
            <person name="Peters R."/>
            <person name="Mayer C."/>
            <person name="Rust J."/>
            <person name="Gunkel S."/>
            <person name="Lesny P."/>
            <person name="Martin S."/>
            <person name="Oeyen J.P."/>
            <person name="Petersen M."/>
            <person name="Panagiotis P."/>
            <person name="Wilbrandt J."/>
            <person name="Tanja T."/>
        </authorList>
    </citation>
    <scope>NUCLEOTIDE SEQUENCE</scope>
    <source>
        <strain evidence="4">GBR_01_08_01A</strain>
        <tissue evidence="4">Thorax + abdomen</tissue>
    </source>
</reference>
<dbReference type="GO" id="GO:0062129">
    <property type="term" value="C:chitin-based extracellular matrix"/>
    <property type="evidence" value="ECO:0007669"/>
    <property type="project" value="TreeGrafter"/>
</dbReference>
<comment type="caution">
    <text evidence="4">The sequence shown here is derived from an EMBL/GenBank/DDBJ whole genome shotgun (WGS) entry which is preliminary data.</text>
</comment>
<evidence type="ECO:0000256" key="2">
    <source>
        <dbReference type="PROSITE-ProRule" id="PRU00497"/>
    </source>
</evidence>
<evidence type="ECO:0000256" key="3">
    <source>
        <dbReference type="SAM" id="SignalP"/>
    </source>
</evidence>
<keyword evidence="1 2" id="KW-0193">Cuticle</keyword>
<organism evidence="4 5">
    <name type="scientific">Odynerus spinipes</name>
    <dbReference type="NCBI Taxonomy" id="1348599"/>
    <lineage>
        <taxon>Eukaryota</taxon>
        <taxon>Metazoa</taxon>
        <taxon>Ecdysozoa</taxon>
        <taxon>Arthropoda</taxon>
        <taxon>Hexapoda</taxon>
        <taxon>Insecta</taxon>
        <taxon>Pterygota</taxon>
        <taxon>Neoptera</taxon>
        <taxon>Endopterygota</taxon>
        <taxon>Hymenoptera</taxon>
        <taxon>Apocrita</taxon>
        <taxon>Aculeata</taxon>
        <taxon>Vespoidea</taxon>
        <taxon>Vespidae</taxon>
        <taxon>Eumeninae</taxon>
        <taxon>Odynerus</taxon>
    </lineage>
</organism>
<evidence type="ECO:0000313" key="4">
    <source>
        <dbReference type="EMBL" id="KAK2579013.1"/>
    </source>
</evidence>
<keyword evidence="5" id="KW-1185">Reference proteome</keyword>
<dbReference type="InterPro" id="IPR000618">
    <property type="entry name" value="Insect_cuticle"/>
</dbReference>